<gene>
    <name evidence="1" type="ORF">SDC9_137402</name>
</gene>
<comment type="caution">
    <text evidence="1">The sequence shown here is derived from an EMBL/GenBank/DDBJ whole genome shotgun (WGS) entry which is preliminary data.</text>
</comment>
<proteinExistence type="predicted"/>
<accession>A0A645DM14</accession>
<name>A0A645DM14_9ZZZZ</name>
<sequence length="101" mass="11541">MIGNDVQRMFNGKVVRNGLYRRSKGQTLNKRRSGGEHLGICTVNIHSCLAGGRHICVGARHADTLDRIHDHFKVGSFPGKIQRRIILRPRRHHQALARMRQ</sequence>
<dbReference type="AlphaFoldDB" id="A0A645DM14"/>
<organism evidence="1">
    <name type="scientific">bioreactor metagenome</name>
    <dbReference type="NCBI Taxonomy" id="1076179"/>
    <lineage>
        <taxon>unclassified sequences</taxon>
        <taxon>metagenomes</taxon>
        <taxon>ecological metagenomes</taxon>
    </lineage>
</organism>
<dbReference type="EMBL" id="VSSQ01037563">
    <property type="protein sequence ID" value="MPM90281.1"/>
    <property type="molecule type" value="Genomic_DNA"/>
</dbReference>
<evidence type="ECO:0000313" key="1">
    <source>
        <dbReference type="EMBL" id="MPM90281.1"/>
    </source>
</evidence>
<protein>
    <submittedName>
        <fullName evidence="1">Uncharacterized protein</fullName>
    </submittedName>
</protein>
<reference evidence="1" key="1">
    <citation type="submission" date="2019-08" db="EMBL/GenBank/DDBJ databases">
        <authorList>
            <person name="Kucharzyk K."/>
            <person name="Murdoch R.W."/>
            <person name="Higgins S."/>
            <person name="Loffler F."/>
        </authorList>
    </citation>
    <scope>NUCLEOTIDE SEQUENCE</scope>
</reference>